<accession>A0A937RCZ4</accession>
<feature type="compositionally biased region" description="Basic and acidic residues" evidence="2">
    <location>
        <begin position="41"/>
        <end position="50"/>
    </location>
</feature>
<dbReference type="EMBL" id="JAEACQ010000238">
    <property type="protein sequence ID" value="MBL7629841.1"/>
    <property type="molecule type" value="Genomic_DNA"/>
</dbReference>
<protein>
    <submittedName>
        <fullName evidence="3">Class F sortase</fullName>
    </submittedName>
</protein>
<name>A0A937RCZ4_9ACTN</name>
<dbReference type="SUPFAM" id="SSF63817">
    <property type="entry name" value="Sortase"/>
    <property type="match status" value="1"/>
</dbReference>
<dbReference type="NCBIfam" id="NF033748">
    <property type="entry name" value="class_F_sortase"/>
    <property type="match status" value="1"/>
</dbReference>
<dbReference type="CDD" id="cd05829">
    <property type="entry name" value="Sortase_F"/>
    <property type="match status" value="1"/>
</dbReference>
<feature type="compositionally biased region" description="Low complexity" evidence="2">
    <location>
        <begin position="70"/>
        <end position="85"/>
    </location>
</feature>
<feature type="compositionally biased region" description="Low complexity" evidence="2">
    <location>
        <begin position="389"/>
        <end position="402"/>
    </location>
</feature>
<evidence type="ECO:0000256" key="2">
    <source>
        <dbReference type="SAM" id="MobiDB-lite"/>
    </source>
</evidence>
<dbReference type="RefSeq" id="WP_203010538.1">
    <property type="nucleotide sequence ID" value="NZ_JADWYU010000393.1"/>
</dbReference>
<feature type="region of interest" description="Disordered" evidence="2">
    <location>
        <begin position="320"/>
        <end position="402"/>
    </location>
</feature>
<feature type="compositionally biased region" description="Low complexity" evidence="2">
    <location>
        <begin position="320"/>
        <end position="361"/>
    </location>
</feature>
<feature type="compositionally biased region" description="Pro residues" evidence="2">
    <location>
        <begin position="374"/>
        <end position="388"/>
    </location>
</feature>
<feature type="compositionally biased region" description="Basic and acidic residues" evidence="2">
    <location>
        <begin position="1"/>
        <end position="13"/>
    </location>
</feature>
<comment type="caution">
    <text evidence="3">The sequence shown here is derived from an EMBL/GenBank/DDBJ whole genome shotgun (WGS) entry which is preliminary data.</text>
</comment>
<dbReference type="Gene3D" id="2.40.260.10">
    <property type="entry name" value="Sortase"/>
    <property type="match status" value="1"/>
</dbReference>
<evidence type="ECO:0000256" key="1">
    <source>
        <dbReference type="ARBA" id="ARBA00022801"/>
    </source>
</evidence>
<evidence type="ECO:0000313" key="4">
    <source>
        <dbReference type="Proteomes" id="UP000604475"/>
    </source>
</evidence>
<sequence>MRGRREPESEPRPGRTRPGRGSGGPGGVFPHATGGSRGGRARADDHDRRAPNRRAQAGRYERHRLEELEPLGPAAPGVPGAPAPGRGRSRHRFGGPLLLAGAVLVVGSGFRLAAPALSPDDVPAGRALPPPTVAATPSVAEPSTAAALAVPPPVVPDPVRLRIAAIAVDAPVVGLGLTPQGAIDVPTKWGDVGWYQQGVAPGAVGPAVLVGHYDSKKGPAVFYRLRNLLPGDQIEVVGGSGTTAAFVVDRLETVSKAAFPAERVYGPVTRPEIRLITCDGGFDERTNHYLDNLVVYGHAVSPPPPAPASVPVPVPASVPAPASASVSVPAPAPAPASASVPAPGMVPASASVPAPASASASVPPPAGGGTAGPTPAPAAPAAPPPASVPAPASATAPRPIPA</sequence>
<dbReference type="InterPro" id="IPR005754">
    <property type="entry name" value="Sortase"/>
</dbReference>
<feature type="region of interest" description="Disordered" evidence="2">
    <location>
        <begin position="1"/>
        <end position="89"/>
    </location>
</feature>
<keyword evidence="4" id="KW-1185">Reference proteome</keyword>
<evidence type="ECO:0000313" key="3">
    <source>
        <dbReference type="EMBL" id="MBL7629841.1"/>
    </source>
</evidence>
<proteinExistence type="predicted"/>
<dbReference type="Pfam" id="PF04203">
    <property type="entry name" value="Sortase"/>
    <property type="match status" value="1"/>
</dbReference>
<keyword evidence="1" id="KW-0378">Hydrolase</keyword>
<dbReference type="Proteomes" id="UP000604475">
    <property type="component" value="Unassembled WGS sequence"/>
</dbReference>
<dbReference type="AlphaFoldDB" id="A0A937RCZ4"/>
<dbReference type="InterPro" id="IPR023365">
    <property type="entry name" value="Sortase_dom-sf"/>
</dbReference>
<organism evidence="3 4">
    <name type="scientific">Frankia nepalensis</name>
    <dbReference type="NCBI Taxonomy" id="1836974"/>
    <lineage>
        <taxon>Bacteria</taxon>
        <taxon>Bacillati</taxon>
        <taxon>Actinomycetota</taxon>
        <taxon>Actinomycetes</taxon>
        <taxon>Frankiales</taxon>
        <taxon>Frankiaceae</taxon>
        <taxon>Frankia</taxon>
    </lineage>
</organism>
<dbReference type="InterPro" id="IPR042001">
    <property type="entry name" value="Sortase_F"/>
</dbReference>
<gene>
    <name evidence="3" type="ORF">I7412_22260</name>
</gene>
<reference evidence="3" key="1">
    <citation type="submission" date="2020-12" db="EMBL/GenBank/DDBJ databases">
        <title>Genomic characterization of non-nitrogen-fixing Frankia strains.</title>
        <authorList>
            <person name="Carlos-Shanley C."/>
            <person name="Guerra T."/>
            <person name="Hahn D."/>
        </authorList>
    </citation>
    <scope>NUCLEOTIDE SEQUENCE</scope>
    <source>
        <strain evidence="3">CN6</strain>
    </source>
</reference>
<dbReference type="GO" id="GO:0016787">
    <property type="term" value="F:hydrolase activity"/>
    <property type="evidence" value="ECO:0007669"/>
    <property type="project" value="UniProtKB-KW"/>
</dbReference>